<dbReference type="GO" id="GO:0005886">
    <property type="term" value="C:plasma membrane"/>
    <property type="evidence" value="ECO:0007669"/>
    <property type="project" value="UniProtKB-SubCell"/>
</dbReference>
<feature type="transmembrane region" description="Helical" evidence="6">
    <location>
        <begin position="125"/>
        <end position="143"/>
    </location>
</feature>
<dbReference type="PANTHER" id="PTHR37693">
    <property type="entry name" value="PHOSPHATIDYLGLYCEROL LYSYLTRANSFERASE"/>
    <property type="match status" value="1"/>
</dbReference>
<dbReference type="AlphaFoldDB" id="A0A8A3S6J3"/>
<dbReference type="PANTHER" id="PTHR37693:SF1">
    <property type="entry name" value="INTEGRAL MEMBRANE PROTEIN"/>
    <property type="match status" value="1"/>
</dbReference>
<keyword evidence="2" id="KW-1003">Cell membrane</keyword>
<evidence type="ECO:0000256" key="5">
    <source>
        <dbReference type="ARBA" id="ARBA00023136"/>
    </source>
</evidence>
<evidence type="ECO:0000256" key="6">
    <source>
        <dbReference type="SAM" id="Phobius"/>
    </source>
</evidence>
<dbReference type="Proteomes" id="UP001042704">
    <property type="component" value="Chromosome"/>
</dbReference>
<sequence length="341" mass="37959">MKRSQWKWLAVSLGFSSIVLVLVLYFTFDERTLTYLSRLNPWYLALALIAHIVALGIWALRMKVLSRSLGYRVGLSGCLNAVFANLLIAGITPSQAGGEPVRVHELYRSGVKLGDATAVVIMERILDAVVLVAISIISMLLLGQQWQSIGSGQSGLIYGSWAIIATFVLLLLYLFKNPHVLKGWLRRISLWLDKRKRKRNAEKLTALLTRIDSEVDNFHGSLGMFVSRGRFGLFLGMVCTALFWFIEFVIASVILVGLGEQPHFVESFIAQILIALLMMIPLTPGGSGIAEVSAISIYSIFVDSAIVGVFVLLWRMIFYYFNIFAGLVASIGILKREVKRL</sequence>
<dbReference type="Pfam" id="PF03706">
    <property type="entry name" value="LPG_synthase_TM"/>
    <property type="match status" value="1"/>
</dbReference>
<comment type="subcellular location">
    <subcellularLocation>
        <location evidence="1">Cell membrane</location>
        <topology evidence="1">Multi-pass membrane protein</topology>
    </subcellularLocation>
</comment>
<evidence type="ECO:0000256" key="2">
    <source>
        <dbReference type="ARBA" id="ARBA00022475"/>
    </source>
</evidence>
<evidence type="ECO:0000313" key="7">
    <source>
        <dbReference type="EMBL" id="QSZ67765.1"/>
    </source>
</evidence>
<feature type="transmembrane region" description="Helical" evidence="6">
    <location>
        <begin position="231"/>
        <end position="258"/>
    </location>
</feature>
<dbReference type="InterPro" id="IPR022791">
    <property type="entry name" value="L-PG_synthase/AglD"/>
</dbReference>
<feature type="transmembrane region" description="Helical" evidence="6">
    <location>
        <begin position="40"/>
        <end position="60"/>
    </location>
</feature>
<reference evidence="7" key="1">
    <citation type="journal article" date="2001" name="Int. J. Syst. Evol. Microbiol.">
        <title>Methanofollis aquaemaris sp. nov., a methanogen isolated from an aquaculture fish pond.</title>
        <authorList>
            <person name="Lai M.C."/>
            <person name="Chen S.C."/>
        </authorList>
    </citation>
    <scope>NUCLEOTIDE SEQUENCE</scope>
    <source>
        <strain evidence="7">N2F9704</strain>
    </source>
</reference>
<proteinExistence type="predicted"/>
<evidence type="ECO:0000256" key="3">
    <source>
        <dbReference type="ARBA" id="ARBA00022692"/>
    </source>
</evidence>
<dbReference type="KEGG" id="maqe:RJ40_09755"/>
<feature type="transmembrane region" description="Helical" evidence="6">
    <location>
        <begin position="317"/>
        <end position="334"/>
    </location>
</feature>
<organism evidence="7 8">
    <name type="scientific">Methanofollis aquaemaris</name>
    <dbReference type="NCBI Taxonomy" id="126734"/>
    <lineage>
        <taxon>Archaea</taxon>
        <taxon>Methanobacteriati</taxon>
        <taxon>Methanobacteriota</taxon>
        <taxon>Stenosarchaea group</taxon>
        <taxon>Methanomicrobia</taxon>
        <taxon>Methanomicrobiales</taxon>
        <taxon>Methanomicrobiaceae</taxon>
        <taxon>Methanofollis</taxon>
    </lineage>
</organism>
<dbReference type="RefSeq" id="WP_265580679.1">
    <property type="nucleotide sequence ID" value="NZ_CP036172.1"/>
</dbReference>
<accession>A0A8A3S6J3</accession>
<feature type="transmembrane region" description="Helical" evidence="6">
    <location>
        <begin position="7"/>
        <end position="28"/>
    </location>
</feature>
<keyword evidence="3 6" id="KW-0812">Transmembrane</keyword>
<dbReference type="EMBL" id="CP036172">
    <property type="protein sequence ID" value="QSZ67765.1"/>
    <property type="molecule type" value="Genomic_DNA"/>
</dbReference>
<reference evidence="7" key="2">
    <citation type="submission" date="2019-02" db="EMBL/GenBank/DDBJ databases">
        <authorList>
            <person name="Chen S.-C."/>
            <person name="Chien H.-H."/>
            <person name="Lai M.-C."/>
        </authorList>
    </citation>
    <scope>NUCLEOTIDE SEQUENCE</scope>
    <source>
        <strain evidence="7">N2F9704</strain>
    </source>
</reference>
<gene>
    <name evidence="7" type="ORF">RJ40_09755</name>
</gene>
<evidence type="ECO:0000256" key="4">
    <source>
        <dbReference type="ARBA" id="ARBA00022989"/>
    </source>
</evidence>
<feature type="transmembrane region" description="Helical" evidence="6">
    <location>
        <begin position="264"/>
        <end position="282"/>
    </location>
</feature>
<keyword evidence="5 6" id="KW-0472">Membrane</keyword>
<protein>
    <submittedName>
        <fullName evidence="7">Flippase-like domain-containing protein</fullName>
    </submittedName>
</protein>
<dbReference type="GeneID" id="76424656"/>
<feature type="transmembrane region" description="Helical" evidence="6">
    <location>
        <begin position="289"/>
        <end position="311"/>
    </location>
</feature>
<keyword evidence="4 6" id="KW-1133">Transmembrane helix</keyword>
<keyword evidence="8" id="KW-1185">Reference proteome</keyword>
<dbReference type="NCBIfam" id="TIGR00374">
    <property type="entry name" value="flippase-like domain"/>
    <property type="match status" value="1"/>
</dbReference>
<feature type="transmembrane region" description="Helical" evidence="6">
    <location>
        <begin position="155"/>
        <end position="175"/>
    </location>
</feature>
<name>A0A8A3S6J3_9EURY</name>
<evidence type="ECO:0000256" key="1">
    <source>
        <dbReference type="ARBA" id="ARBA00004651"/>
    </source>
</evidence>
<evidence type="ECO:0000313" key="8">
    <source>
        <dbReference type="Proteomes" id="UP001042704"/>
    </source>
</evidence>